<feature type="domain" description="Response regulatory" evidence="4">
    <location>
        <begin position="12"/>
        <end position="131"/>
    </location>
</feature>
<dbReference type="GO" id="GO:0003677">
    <property type="term" value="F:DNA binding"/>
    <property type="evidence" value="ECO:0007669"/>
    <property type="project" value="InterPro"/>
</dbReference>
<proteinExistence type="predicted"/>
<dbReference type="InterPro" id="IPR001789">
    <property type="entry name" value="Sig_transdc_resp-reg_receiver"/>
</dbReference>
<dbReference type="Proteomes" id="UP000003100">
    <property type="component" value="Unassembled WGS sequence"/>
</dbReference>
<evidence type="ECO:0000256" key="3">
    <source>
        <dbReference type="PROSITE-ProRule" id="PRU00169"/>
    </source>
</evidence>
<evidence type="ECO:0000259" key="4">
    <source>
        <dbReference type="PROSITE" id="PS50110"/>
    </source>
</evidence>
<dbReference type="SMART" id="SM00850">
    <property type="entry name" value="LytTR"/>
    <property type="match status" value="1"/>
</dbReference>
<comment type="caution">
    <text evidence="6">The sequence shown here is derived from an EMBL/GenBank/DDBJ whole genome shotgun (WGS) entry which is preliminary data.</text>
</comment>
<keyword evidence="7" id="KW-1185">Reference proteome</keyword>
<organism evidence="6 7">
    <name type="scientific">Blautia hydrogenotrophica (strain DSM 10507 / JCM 14656 / S5a33)</name>
    <name type="common">Ruminococcus hydrogenotrophicus</name>
    <dbReference type="NCBI Taxonomy" id="476272"/>
    <lineage>
        <taxon>Bacteria</taxon>
        <taxon>Bacillati</taxon>
        <taxon>Bacillota</taxon>
        <taxon>Clostridia</taxon>
        <taxon>Lachnospirales</taxon>
        <taxon>Lachnospiraceae</taxon>
        <taxon>Blautia</taxon>
    </lineage>
</organism>
<dbReference type="AlphaFoldDB" id="C0CN85"/>
<dbReference type="eggNOG" id="COG3279">
    <property type="taxonomic scope" value="Bacteria"/>
</dbReference>
<name>C0CN85_BLAHS</name>
<dbReference type="PROSITE" id="PS50110">
    <property type="entry name" value="RESPONSE_REGULATORY"/>
    <property type="match status" value="1"/>
</dbReference>
<feature type="domain" description="HTH LytTR-type" evidence="5">
    <location>
        <begin position="142"/>
        <end position="239"/>
    </location>
</feature>
<dbReference type="InterPro" id="IPR046947">
    <property type="entry name" value="LytR-like"/>
</dbReference>
<dbReference type="PROSITE" id="PS50930">
    <property type="entry name" value="HTH_LYTTR"/>
    <property type="match status" value="1"/>
</dbReference>
<evidence type="ECO:0000259" key="5">
    <source>
        <dbReference type="PROSITE" id="PS50930"/>
    </source>
</evidence>
<protein>
    <recommendedName>
        <fullName evidence="1">Stage 0 sporulation protein A homolog</fullName>
    </recommendedName>
</protein>
<keyword evidence="3" id="KW-0597">Phosphoprotein</keyword>
<feature type="modified residue" description="4-aspartylphosphate" evidence="3">
    <location>
        <position position="68"/>
    </location>
</feature>
<dbReference type="HOGENOM" id="CLU_1140020_0_0_9"/>
<gene>
    <name evidence="6" type="ORF">RUMHYD_02323</name>
</gene>
<feature type="non-terminal residue" evidence="6">
    <location>
        <position position="1"/>
    </location>
</feature>
<dbReference type="PATRIC" id="fig|476272.21.peg.1756"/>
<dbReference type="EMBL" id="ACBZ01000124">
    <property type="protein sequence ID" value="EEG48795.1"/>
    <property type="molecule type" value="Genomic_DNA"/>
</dbReference>
<sequence>SNLRKAHKDMLELIICDDETVFRKDLRKTLETELDLSGISYKSKEFCCAEDMIKDLCASKDRQIFFLDIEMDKLNGMDAARLIRAQNPSAVIIFVTSYTDFVFQGYEVKALNYILKPYKKEKILEVLHSALKELELSDDTGLYVEQRTGGIRLPFRTIRYLFSEKHSVHVVTNTDTVTFYGKLNEVETHLPNCFVRIHNRYLINLRYLKAIEKTYAILGQDVLPVSRSCRQELSVAYARYLLN</sequence>
<evidence type="ECO:0000256" key="1">
    <source>
        <dbReference type="ARBA" id="ARBA00018672"/>
    </source>
</evidence>
<reference evidence="6 7" key="2">
    <citation type="submission" date="2009-02" db="EMBL/GenBank/DDBJ databases">
        <title>Draft genome sequence of Blautia hydrogenotrophica DSM 10507 (Ruminococcus hydrogenotrophicus DSM 10507).</title>
        <authorList>
            <person name="Sudarsanam P."/>
            <person name="Ley R."/>
            <person name="Guruge J."/>
            <person name="Turnbaugh P.J."/>
            <person name="Mahowald M."/>
            <person name="Liep D."/>
            <person name="Gordon J."/>
        </authorList>
    </citation>
    <scope>NUCLEOTIDE SEQUENCE [LARGE SCALE GENOMIC DNA]</scope>
    <source>
        <strain evidence="7">DSM 10507 / JCM 14656 / S5a33</strain>
    </source>
</reference>
<evidence type="ECO:0000313" key="6">
    <source>
        <dbReference type="EMBL" id="EEG48795.1"/>
    </source>
</evidence>
<dbReference type="Gene3D" id="2.40.50.1020">
    <property type="entry name" value="LytTr DNA-binding domain"/>
    <property type="match status" value="1"/>
</dbReference>
<accession>C0CN85</accession>
<dbReference type="PANTHER" id="PTHR37299">
    <property type="entry name" value="TRANSCRIPTIONAL REGULATOR-RELATED"/>
    <property type="match status" value="1"/>
</dbReference>
<dbReference type="Pfam" id="PF04397">
    <property type="entry name" value="LytTR"/>
    <property type="match status" value="1"/>
</dbReference>
<evidence type="ECO:0000256" key="2">
    <source>
        <dbReference type="ARBA" id="ARBA00024867"/>
    </source>
</evidence>
<dbReference type="GO" id="GO:0000156">
    <property type="term" value="F:phosphorelay response regulator activity"/>
    <property type="evidence" value="ECO:0007669"/>
    <property type="project" value="InterPro"/>
</dbReference>
<dbReference type="SUPFAM" id="SSF52172">
    <property type="entry name" value="CheY-like"/>
    <property type="match status" value="1"/>
</dbReference>
<dbReference type="SMART" id="SM00448">
    <property type="entry name" value="REC"/>
    <property type="match status" value="1"/>
</dbReference>
<evidence type="ECO:0000313" key="7">
    <source>
        <dbReference type="Proteomes" id="UP000003100"/>
    </source>
</evidence>
<comment type="function">
    <text evidence="2">May play the central regulatory role in sporulation. It may be an element of the effector pathway responsible for the activation of sporulation genes in response to nutritional stress. Spo0A may act in concert with spo0H (a sigma factor) to control the expression of some genes that are critical to the sporulation process.</text>
</comment>
<dbReference type="RefSeq" id="WP_005949595.1">
    <property type="nucleotide sequence ID" value="NZ_GG657685.1"/>
</dbReference>
<dbReference type="InterPro" id="IPR007492">
    <property type="entry name" value="LytTR_DNA-bd_dom"/>
</dbReference>
<reference evidence="6 7" key="1">
    <citation type="submission" date="2009-01" db="EMBL/GenBank/DDBJ databases">
        <authorList>
            <person name="Fulton L."/>
            <person name="Clifton S."/>
            <person name="Fulton B."/>
            <person name="Xu J."/>
            <person name="Minx P."/>
            <person name="Pepin K.H."/>
            <person name="Johnson M."/>
            <person name="Bhonagiri V."/>
            <person name="Nash W.E."/>
            <person name="Mardis E.R."/>
            <person name="Wilson R.K."/>
        </authorList>
    </citation>
    <scope>NUCLEOTIDE SEQUENCE [LARGE SCALE GENOMIC DNA]</scope>
    <source>
        <strain evidence="7">DSM 10507 / JCM 14656 / S5a33</strain>
    </source>
</reference>
<dbReference type="Gene3D" id="3.40.50.2300">
    <property type="match status" value="1"/>
</dbReference>
<dbReference type="Pfam" id="PF00072">
    <property type="entry name" value="Response_reg"/>
    <property type="match status" value="1"/>
</dbReference>
<dbReference type="InterPro" id="IPR011006">
    <property type="entry name" value="CheY-like_superfamily"/>
</dbReference>
<dbReference type="PANTHER" id="PTHR37299:SF1">
    <property type="entry name" value="STAGE 0 SPORULATION PROTEIN A HOMOLOG"/>
    <property type="match status" value="1"/>
</dbReference>